<feature type="region of interest" description="Disordered" evidence="1">
    <location>
        <begin position="1"/>
        <end position="23"/>
    </location>
</feature>
<dbReference type="AlphaFoldDB" id="A0A7X9DKN8"/>
<proteinExistence type="predicted"/>
<keyword evidence="2" id="KW-0812">Transmembrane</keyword>
<comment type="caution">
    <text evidence="3">The sequence shown here is derived from an EMBL/GenBank/DDBJ whole genome shotgun (WGS) entry which is preliminary data.</text>
</comment>
<evidence type="ECO:0008006" key="5">
    <source>
        <dbReference type="Google" id="ProtNLM"/>
    </source>
</evidence>
<feature type="transmembrane region" description="Helical" evidence="2">
    <location>
        <begin position="52"/>
        <end position="71"/>
    </location>
</feature>
<evidence type="ECO:0000256" key="2">
    <source>
        <dbReference type="SAM" id="Phobius"/>
    </source>
</evidence>
<keyword evidence="2" id="KW-1133">Transmembrane helix</keyword>
<evidence type="ECO:0000256" key="1">
    <source>
        <dbReference type="SAM" id="MobiDB-lite"/>
    </source>
</evidence>
<sequence length="197" mass="22510">MLKELLPYKQPQPENPQDPLSNVSSDANLLGKRELFKAEVNIRAMMSRFYKGVVFVMCTLCLALLFINHLYTSKINKLDERKTQLVNEMLANEESINQARKLQSQIDNYKKILGIRKKMSVPIERVFTITNDAMELLVFTGKPEGFSVVARSKDPSSIVKVLYQLINSGEISRLVLKSADLDTDTKIYRISFEGVYK</sequence>
<keyword evidence="2" id="KW-0472">Membrane</keyword>
<accession>A0A7X9DKN8</accession>
<organism evidence="3 4">
    <name type="scientific">candidate division WWE3 bacterium</name>
    <dbReference type="NCBI Taxonomy" id="2053526"/>
    <lineage>
        <taxon>Bacteria</taxon>
        <taxon>Katanobacteria</taxon>
    </lineage>
</organism>
<protein>
    <recommendedName>
        <fullName evidence="5">PilN domain-containing protein</fullName>
    </recommendedName>
</protein>
<gene>
    <name evidence="3" type="ORF">GYA27_02370</name>
</gene>
<name>A0A7X9DKN8_UNCKA</name>
<dbReference type="EMBL" id="JAAZNL010000021">
    <property type="protein sequence ID" value="NMB70023.1"/>
    <property type="molecule type" value="Genomic_DNA"/>
</dbReference>
<evidence type="ECO:0000313" key="3">
    <source>
        <dbReference type="EMBL" id="NMB70023.1"/>
    </source>
</evidence>
<dbReference type="Proteomes" id="UP000526033">
    <property type="component" value="Unassembled WGS sequence"/>
</dbReference>
<reference evidence="3 4" key="1">
    <citation type="journal article" date="2020" name="Biotechnol. Biofuels">
        <title>New insights from the biogas microbiome by comprehensive genome-resolved metagenomics of nearly 1600 species originating from multiple anaerobic digesters.</title>
        <authorList>
            <person name="Campanaro S."/>
            <person name="Treu L."/>
            <person name="Rodriguez-R L.M."/>
            <person name="Kovalovszki A."/>
            <person name="Ziels R.M."/>
            <person name="Maus I."/>
            <person name="Zhu X."/>
            <person name="Kougias P.G."/>
            <person name="Basile A."/>
            <person name="Luo G."/>
            <person name="Schluter A."/>
            <person name="Konstantinidis K.T."/>
            <person name="Angelidaki I."/>
        </authorList>
    </citation>
    <scope>NUCLEOTIDE SEQUENCE [LARGE SCALE GENOMIC DNA]</scope>
    <source>
        <strain evidence="3">AS27yjCOA_165</strain>
    </source>
</reference>
<evidence type="ECO:0000313" key="4">
    <source>
        <dbReference type="Proteomes" id="UP000526033"/>
    </source>
</evidence>